<organism evidence="2 3">
    <name type="scientific">Pleurostoma richardsiae</name>
    <dbReference type="NCBI Taxonomy" id="41990"/>
    <lineage>
        <taxon>Eukaryota</taxon>
        <taxon>Fungi</taxon>
        <taxon>Dikarya</taxon>
        <taxon>Ascomycota</taxon>
        <taxon>Pezizomycotina</taxon>
        <taxon>Sordariomycetes</taxon>
        <taxon>Sordariomycetidae</taxon>
        <taxon>Calosphaeriales</taxon>
        <taxon>Pleurostomataceae</taxon>
        <taxon>Pleurostoma</taxon>
    </lineage>
</organism>
<comment type="caution">
    <text evidence="2">The sequence shown here is derived from an EMBL/GenBank/DDBJ whole genome shotgun (WGS) entry which is preliminary data.</text>
</comment>
<protein>
    <recommendedName>
        <fullName evidence="1">BTB domain-containing protein</fullName>
    </recommendedName>
</protein>
<dbReference type="InterPro" id="IPR011333">
    <property type="entry name" value="SKP1/BTB/POZ_sf"/>
</dbReference>
<reference evidence="2" key="1">
    <citation type="submission" date="2022-07" db="EMBL/GenBank/DDBJ databases">
        <title>Fungi with potential for degradation of polypropylene.</title>
        <authorList>
            <person name="Gostincar C."/>
        </authorList>
    </citation>
    <scope>NUCLEOTIDE SEQUENCE</scope>
    <source>
        <strain evidence="2">EXF-13308</strain>
    </source>
</reference>
<evidence type="ECO:0000313" key="3">
    <source>
        <dbReference type="Proteomes" id="UP001174694"/>
    </source>
</evidence>
<accession>A0AA38VEN6</accession>
<dbReference type="EMBL" id="JANBVO010000039">
    <property type="protein sequence ID" value="KAJ9136546.1"/>
    <property type="molecule type" value="Genomic_DNA"/>
</dbReference>
<evidence type="ECO:0000259" key="1">
    <source>
        <dbReference type="SMART" id="SM00225"/>
    </source>
</evidence>
<sequence>MASPTKPAPSVAAASSGPVLIDEDGDLILVVGPEKKEFRVCSRTMRRSANFWKTLLYGSSAEAKRPKLSDWRVELPEDSAAAMEVLLYSAHNIHKQITPGDNLDLIYRILFLADKYDMDSCLTFRVERWLPRVSFTTQYQFSKKLWVLFRLGKADDFWRSIVKKAYFSSSEEMYIANDPIICTLKVYETIAAVRKHALNDLRRRLDAVWKHVFDLATASSESRTKQLGSMILGALIVGSSSVDNCVWPVFDQSRSLDSIDPRKFYWRLSKSFRQALIHITNLDANFWDTCPPKVLKTKEKLSLIPTEEKIEDILFEWVKSQETSEYLARDLARNAEKWMLQ</sequence>
<dbReference type="InterPro" id="IPR000210">
    <property type="entry name" value="BTB/POZ_dom"/>
</dbReference>
<proteinExistence type="predicted"/>
<dbReference type="AlphaFoldDB" id="A0AA38VEN6"/>
<name>A0AA38VEN6_9PEZI</name>
<gene>
    <name evidence="2" type="ORF">NKR23_g9776</name>
</gene>
<feature type="domain" description="BTB" evidence="1">
    <location>
        <begin position="25"/>
        <end position="133"/>
    </location>
</feature>
<evidence type="ECO:0000313" key="2">
    <source>
        <dbReference type="EMBL" id="KAJ9136546.1"/>
    </source>
</evidence>
<dbReference type="Proteomes" id="UP001174694">
    <property type="component" value="Unassembled WGS sequence"/>
</dbReference>
<dbReference type="Gene3D" id="3.30.710.10">
    <property type="entry name" value="Potassium Channel Kv1.1, Chain A"/>
    <property type="match status" value="1"/>
</dbReference>
<keyword evidence="3" id="KW-1185">Reference proteome</keyword>
<dbReference type="SMART" id="SM00225">
    <property type="entry name" value="BTB"/>
    <property type="match status" value="1"/>
</dbReference>